<proteinExistence type="predicted"/>
<dbReference type="AlphaFoldDB" id="A0A444S4Y9"/>
<organism evidence="1 2">
    <name type="scientific">Verticillium dahliae</name>
    <name type="common">Verticillium wilt</name>
    <dbReference type="NCBI Taxonomy" id="27337"/>
    <lineage>
        <taxon>Eukaryota</taxon>
        <taxon>Fungi</taxon>
        <taxon>Dikarya</taxon>
        <taxon>Ascomycota</taxon>
        <taxon>Pezizomycotina</taxon>
        <taxon>Sordariomycetes</taxon>
        <taxon>Hypocreomycetidae</taxon>
        <taxon>Glomerellales</taxon>
        <taxon>Plectosphaerellaceae</taxon>
        <taxon>Verticillium</taxon>
    </lineage>
</organism>
<sequence length="107" mass="11715">MLLHTFNVCKARFDAARTGQPLPPTRIAGHLIRGNWLRGHAGTTICSRTQRDTSDAEWSVARRPGSDVFDCKGKLWTNGLSFGRVTCGQHSVCSSDVTLGQILFADL</sequence>
<name>A0A444S4Y9_VERDA</name>
<accession>A0A444S4Y9</accession>
<evidence type="ECO:0000313" key="2">
    <source>
        <dbReference type="Proteomes" id="UP000288725"/>
    </source>
</evidence>
<evidence type="ECO:0000313" key="1">
    <source>
        <dbReference type="EMBL" id="RXG48452.1"/>
    </source>
</evidence>
<dbReference type="Proteomes" id="UP000288725">
    <property type="component" value="Chromosome 5"/>
</dbReference>
<dbReference type="EMBL" id="RSDZ01000026">
    <property type="protein sequence ID" value="RXG48452.1"/>
    <property type="molecule type" value="Genomic_DNA"/>
</dbReference>
<gene>
    <name evidence="1" type="ORF">VDGE_30648</name>
</gene>
<protein>
    <submittedName>
        <fullName evidence="1">Uncharacterized protein</fullName>
    </submittedName>
</protein>
<reference evidence="1 2" key="1">
    <citation type="submission" date="2018-12" db="EMBL/GenBank/DDBJ databases">
        <title>Genome of Verticillium dahliae isolate Getta Getta.</title>
        <authorList>
            <person name="Gardiner D.M."/>
        </authorList>
    </citation>
    <scope>NUCLEOTIDE SEQUENCE [LARGE SCALE GENOMIC DNA]</scope>
    <source>
        <strain evidence="1 2">Getta Getta</strain>
    </source>
</reference>
<comment type="caution">
    <text evidence="1">The sequence shown here is derived from an EMBL/GenBank/DDBJ whole genome shotgun (WGS) entry which is preliminary data.</text>
</comment>